<accession>A0A7Y2H2H8</accession>
<dbReference type="PANTHER" id="PTHR13136">
    <property type="entry name" value="TESTIS DEVELOPMENT PROTEIN PRTD"/>
    <property type="match status" value="1"/>
</dbReference>
<name>A0A7Y2H2H8_UNCEI</name>
<evidence type="ECO:0000313" key="3">
    <source>
        <dbReference type="Proteomes" id="UP000547674"/>
    </source>
</evidence>
<proteinExistence type="predicted"/>
<feature type="domain" description="KANL3/Tex30 alpha/beta hydrolase-like" evidence="1">
    <location>
        <begin position="26"/>
        <end position="219"/>
    </location>
</feature>
<dbReference type="InterPro" id="IPR026555">
    <property type="entry name" value="NSL3/Tex30"/>
</dbReference>
<keyword evidence="2" id="KW-0378">Hydrolase</keyword>
<comment type="caution">
    <text evidence="2">The sequence shown here is derived from an EMBL/GenBank/DDBJ whole genome shotgun (WGS) entry which is preliminary data.</text>
</comment>
<dbReference type="InterPro" id="IPR046879">
    <property type="entry name" value="KANL3/Tex30_Abhydrolase"/>
</dbReference>
<gene>
    <name evidence="2" type="ORF">HKN21_10170</name>
</gene>
<reference evidence="2 3" key="1">
    <citation type="submission" date="2020-03" db="EMBL/GenBank/DDBJ databases">
        <title>Metabolic flexibility allows generalist bacteria to become dominant in a frequently disturbed ecosystem.</title>
        <authorList>
            <person name="Chen Y.-J."/>
            <person name="Leung P.M."/>
            <person name="Bay S.K."/>
            <person name="Hugenholtz P."/>
            <person name="Kessler A.J."/>
            <person name="Shelley G."/>
            <person name="Waite D.W."/>
            <person name="Cook P.L."/>
            <person name="Greening C."/>
        </authorList>
    </citation>
    <scope>NUCLEOTIDE SEQUENCE [LARGE SCALE GENOMIC DNA]</scope>
    <source>
        <strain evidence="2">SS_bin_28</strain>
    </source>
</reference>
<dbReference type="Proteomes" id="UP000547674">
    <property type="component" value="Unassembled WGS sequence"/>
</dbReference>
<organism evidence="2 3">
    <name type="scientific">Eiseniibacteriota bacterium</name>
    <dbReference type="NCBI Taxonomy" id="2212470"/>
    <lineage>
        <taxon>Bacteria</taxon>
        <taxon>Candidatus Eiseniibacteriota</taxon>
    </lineage>
</organism>
<dbReference type="Pfam" id="PF20408">
    <property type="entry name" value="Abhydrolase_11"/>
    <property type="match status" value="1"/>
</dbReference>
<protein>
    <submittedName>
        <fullName evidence="2">Alpha/beta hydrolase</fullName>
    </submittedName>
</protein>
<dbReference type="PANTHER" id="PTHR13136:SF11">
    <property type="entry name" value="TESTIS-EXPRESSED PROTEIN 30"/>
    <property type="match status" value="1"/>
</dbReference>
<dbReference type="AlphaFoldDB" id="A0A7Y2H2H8"/>
<dbReference type="SUPFAM" id="SSF53474">
    <property type="entry name" value="alpha/beta-Hydrolases"/>
    <property type="match status" value="1"/>
</dbReference>
<dbReference type="EMBL" id="JABDJR010000405">
    <property type="protein sequence ID" value="NNF07114.1"/>
    <property type="molecule type" value="Genomic_DNA"/>
</dbReference>
<dbReference type="GO" id="GO:0016787">
    <property type="term" value="F:hydrolase activity"/>
    <property type="evidence" value="ECO:0007669"/>
    <property type="project" value="UniProtKB-KW"/>
</dbReference>
<dbReference type="InterPro" id="IPR029058">
    <property type="entry name" value="AB_hydrolase_fold"/>
</dbReference>
<dbReference type="Gene3D" id="3.40.50.1820">
    <property type="entry name" value="alpha/beta hydrolase"/>
    <property type="match status" value="1"/>
</dbReference>
<evidence type="ECO:0000313" key="2">
    <source>
        <dbReference type="EMBL" id="NNF07114.1"/>
    </source>
</evidence>
<evidence type="ECO:0000259" key="1">
    <source>
        <dbReference type="Pfam" id="PF20408"/>
    </source>
</evidence>
<sequence length="224" mass="24981">MAEFKFEATSSSGEVSAILERPRGAKALYVFAHGAGAPMNHHFMETMAEKFAKQKIATLRFNFPYIELGRRAPSPQPILKKTIRSAVAVARKKTQGKLPIFAGGKSMGGRMTSLAQSEEPIEHVQGLIFVGFPLHAPGRDSADRGEHLKEVKLPMLFLQGMRDKLANLDFLEPLHKSLGRRSKLHKIEWADHGFHVPKKSGRDDDDIMTELASVTSDWIDRKLP</sequence>